<dbReference type="Pfam" id="PF00789">
    <property type="entry name" value="UBX"/>
    <property type="match status" value="1"/>
</dbReference>
<dbReference type="AlphaFoldDB" id="A0AAX4PBH8"/>
<dbReference type="PROSITE" id="PS50033">
    <property type="entry name" value="UBX"/>
    <property type="match status" value="1"/>
</dbReference>
<dbReference type="EMBL" id="CP151507">
    <property type="protein sequence ID" value="WZN63121.1"/>
    <property type="molecule type" value="Genomic_DNA"/>
</dbReference>
<dbReference type="PANTHER" id="PTHR46424">
    <property type="entry name" value="UBX DOMAIN-CONTAINING PROTEIN 4"/>
    <property type="match status" value="1"/>
</dbReference>
<feature type="domain" description="UBX" evidence="2">
    <location>
        <begin position="215"/>
        <end position="295"/>
    </location>
</feature>
<feature type="compositionally biased region" description="Basic and acidic residues" evidence="1">
    <location>
        <begin position="357"/>
        <end position="371"/>
    </location>
</feature>
<evidence type="ECO:0000313" key="4">
    <source>
        <dbReference type="Proteomes" id="UP001472866"/>
    </source>
</evidence>
<dbReference type="Gene3D" id="3.10.20.90">
    <property type="entry name" value="Phosphatidylinositol 3-kinase Catalytic Subunit, Chain A, domain 1"/>
    <property type="match status" value="1"/>
</dbReference>
<dbReference type="InterPro" id="IPR029071">
    <property type="entry name" value="Ubiquitin-like_domsf"/>
</dbReference>
<reference evidence="3 4" key="1">
    <citation type="submission" date="2024-03" db="EMBL/GenBank/DDBJ databases">
        <title>Complete genome sequence of the green alga Chloropicon roscoffensis RCC1871.</title>
        <authorList>
            <person name="Lemieux C."/>
            <person name="Pombert J.-F."/>
            <person name="Otis C."/>
            <person name="Turmel M."/>
        </authorList>
    </citation>
    <scope>NUCLEOTIDE SEQUENCE [LARGE SCALE GENOMIC DNA]</scope>
    <source>
        <strain evidence="3 4">RCC1871</strain>
    </source>
</reference>
<feature type="region of interest" description="Disordered" evidence="1">
    <location>
        <begin position="346"/>
        <end position="391"/>
    </location>
</feature>
<feature type="compositionally biased region" description="Acidic residues" evidence="1">
    <location>
        <begin position="200"/>
        <end position="213"/>
    </location>
</feature>
<dbReference type="PANTHER" id="PTHR46424:SF1">
    <property type="entry name" value="UBX DOMAIN-CONTAINING PROTEIN 4"/>
    <property type="match status" value="1"/>
</dbReference>
<evidence type="ECO:0000256" key="1">
    <source>
        <dbReference type="SAM" id="MobiDB-lite"/>
    </source>
</evidence>
<evidence type="ECO:0000259" key="2">
    <source>
        <dbReference type="PROSITE" id="PS50033"/>
    </source>
</evidence>
<dbReference type="InterPro" id="IPR001012">
    <property type="entry name" value="UBX_dom"/>
</dbReference>
<feature type="compositionally biased region" description="Basic and acidic residues" evidence="1">
    <location>
        <begin position="181"/>
        <end position="195"/>
    </location>
</feature>
<evidence type="ECO:0000313" key="3">
    <source>
        <dbReference type="EMBL" id="WZN63121.1"/>
    </source>
</evidence>
<proteinExistence type="predicted"/>
<dbReference type="GO" id="GO:0005783">
    <property type="term" value="C:endoplasmic reticulum"/>
    <property type="evidence" value="ECO:0007669"/>
    <property type="project" value="TreeGrafter"/>
</dbReference>
<keyword evidence="4" id="KW-1185">Reference proteome</keyword>
<feature type="region of interest" description="Disordered" evidence="1">
    <location>
        <begin position="131"/>
        <end position="220"/>
    </location>
</feature>
<dbReference type="SUPFAM" id="SSF54236">
    <property type="entry name" value="Ubiquitin-like"/>
    <property type="match status" value="1"/>
</dbReference>
<name>A0AAX4PBH8_9CHLO</name>
<organism evidence="3 4">
    <name type="scientific">Chloropicon roscoffensis</name>
    <dbReference type="NCBI Taxonomy" id="1461544"/>
    <lineage>
        <taxon>Eukaryota</taxon>
        <taxon>Viridiplantae</taxon>
        <taxon>Chlorophyta</taxon>
        <taxon>Chloropicophyceae</taxon>
        <taxon>Chloropicales</taxon>
        <taxon>Chloropicaceae</taxon>
        <taxon>Chloropicon</taxon>
    </lineage>
</organism>
<sequence length="391" mass="41646">MRAAEAVDLARRTGRCLLVRIIKARGAPVSEDDDDLWGSGEEARRVVEGSVALVLDEDGEDAGFLRAAYTEIMETPALVLISGETGEQLLLLQGEEDLGDPHAVEDKLAKAFKAEYDRKVASFMALAAAAKQQQGAGPTPTPTPTPTTPTPTSEPETATTSEKEEEEEEGDGGVTEGAPGQDDRVLVEPPARESEPSSSNDDDDDDDDEEEEAQPTPAETWLQVRLLNGSQLSFEVGPSSTMAEVYDYVRSNRTDGDKRSFALKVPFSSGGSLGEEQMGCTMQDLGLHPRSSLILVPAEGGVRGGEASGSSASGSRPSDGGLLAAILRFLSFIFSALASLFQPQAAVRADPPLPRRPRAESNSEDGKRGDQEYWNGNSVEFLSGGDTKKDQ</sequence>
<dbReference type="Proteomes" id="UP001472866">
    <property type="component" value="Chromosome 07"/>
</dbReference>
<gene>
    <name evidence="3" type="ORF">HKI87_07g46660</name>
</gene>
<dbReference type="SMART" id="SM00166">
    <property type="entry name" value="UBX"/>
    <property type="match status" value="1"/>
</dbReference>
<protein>
    <submittedName>
        <fullName evidence="3">UBX domain-containing protein</fullName>
    </submittedName>
</protein>
<feature type="compositionally biased region" description="Low complexity" evidence="1">
    <location>
        <begin position="150"/>
        <end position="160"/>
    </location>
</feature>
<accession>A0AAX4PBH8</accession>
<dbReference type="GO" id="GO:0036503">
    <property type="term" value="P:ERAD pathway"/>
    <property type="evidence" value="ECO:0007669"/>
    <property type="project" value="TreeGrafter"/>
</dbReference>
<feature type="compositionally biased region" description="Pro residues" evidence="1">
    <location>
        <begin position="139"/>
        <end position="149"/>
    </location>
</feature>